<feature type="region of interest" description="Disordered" evidence="1">
    <location>
        <begin position="129"/>
        <end position="153"/>
    </location>
</feature>
<dbReference type="OrthoDB" id="568248at2759"/>
<evidence type="ECO:0000313" key="3">
    <source>
        <dbReference type="Proteomes" id="UP000327013"/>
    </source>
</evidence>
<organism evidence="2 3">
    <name type="scientific">Carpinus fangiana</name>
    <dbReference type="NCBI Taxonomy" id="176857"/>
    <lineage>
        <taxon>Eukaryota</taxon>
        <taxon>Viridiplantae</taxon>
        <taxon>Streptophyta</taxon>
        <taxon>Embryophyta</taxon>
        <taxon>Tracheophyta</taxon>
        <taxon>Spermatophyta</taxon>
        <taxon>Magnoliopsida</taxon>
        <taxon>eudicotyledons</taxon>
        <taxon>Gunneridae</taxon>
        <taxon>Pentapetalae</taxon>
        <taxon>rosids</taxon>
        <taxon>fabids</taxon>
        <taxon>Fagales</taxon>
        <taxon>Betulaceae</taxon>
        <taxon>Carpinus</taxon>
    </lineage>
</organism>
<dbReference type="PANTHER" id="PTHR35698">
    <property type="entry name" value="DNA-BINDING PROTEIN RHL1"/>
    <property type="match status" value="1"/>
</dbReference>
<accession>A0A5N6RN67</accession>
<dbReference type="EMBL" id="CM017327">
    <property type="protein sequence ID" value="KAE8099917.1"/>
    <property type="molecule type" value="Genomic_DNA"/>
</dbReference>
<proteinExistence type="predicted"/>
<dbReference type="Proteomes" id="UP000327013">
    <property type="component" value="Chromosome 7"/>
</dbReference>
<evidence type="ECO:0000256" key="1">
    <source>
        <dbReference type="SAM" id="MobiDB-lite"/>
    </source>
</evidence>
<keyword evidence="3" id="KW-1185">Reference proteome</keyword>
<feature type="region of interest" description="Disordered" evidence="1">
    <location>
        <begin position="246"/>
        <end position="272"/>
    </location>
</feature>
<protein>
    <submittedName>
        <fullName evidence="2">Uncharacterized protein</fullName>
    </submittedName>
</protein>
<evidence type="ECO:0000313" key="2">
    <source>
        <dbReference type="EMBL" id="KAE8099917.1"/>
    </source>
</evidence>
<sequence length="415" mass="45647">MKLFGTIVYPKNRYLTLQFPRGGKNVMCEDYFDNMIVFSEAWWIGRKDENPEEARLNFPKDVDEGHVVEYDFKGGAGAASVNNPSLHKTGMIYVDEQSPKAELEVDLSDGENNLKDLIKATPVRHSERTAGKSFNFAEASSGEDSVGSDADVSEGEEKKVVGVDSSTTKYTSGNILIILGYVALDNDNKDAVERTLFPEKNEESAMSVSKSKRLSHTATAVTTDKERSSSNNGSLVQATISTLFKKAEEKKAPRNPRKAPSPKVSDQKLLHSNSKRKINEMDWILEASALAVEEMSVAKKMREKEVFEILNMIPQKVRFCSPSLPVVLSTSGVAELGLQSPAAASLPLSQGGPSKKAKVIKETDGGGRIMVMKKEDEAKRKKQGSTRKNPDGAKLSLNKESFPLKTRKPPYPLKD</sequence>
<feature type="region of interest" description="Disordered" evidence="1">
    <location>
        <begin position="201"/>
        <end position="233"/>
    </location>
</feature>
<gene>
    <name evidence="2" type="ORF">FH972_017861</name>
</gene>
<reference evidence="2 3" key="1">
    <citation type="submission" date="2019-06" db="EMBL/GenBank/DDBJ databases">
        <title>A chromosomal-level reference genome of Carpinus fangiana (Coryloideae, Betulaceae).</title>
        <authorList>
            <person name="Yang X."/>
            <person name="Wang Z."/>
            <person name="Zhang L."/>
            <person name="Hao G."/>
            <person name="Liu J."/>
            <person name="Yang Y."/>
        </authorList>
    </citation>
    <scope>NUCLEOTIDE SEQUENCE [LARGE SCALE GENOMIC DNA]</scope>
    <source>
        <strain evidence="2">Cfa_2016G</strain>
        <tissue evidence="2">Leaf</tissue>
    </source>
</reference>
<dbReference type="GO" id="GO:0003677">
    <property type="term" value="F:DNA binding"/>
    <property type="evidence" value="ECO:0007669"/>
    <property type="project" value="InterPro"/>
</dbReference>
<dbReference type="AlphaFoldDB" id="A0A5N6RN67"/>
<feature type="region of interest" description="Disordered" evidence="1">
    <location>
        <begin position="344"/>
        <end position="415"/>
    </location>
</feature>
<dbReference type="PANTHER" id="PTHR35698:SF2">
    <property type="entry name" value="DNA-BINDING PROTEIN RHL1"/>
    <property type="match status" value="1"/>
</dbReference>
<name>A0A5N6RN67_9ROSI</name>
<dbReference type="GO" id="GO:0042023">
    <property type="term" value="P:DNA endoreduplication"/>
    <property type="evidence" value="ECO:0007669"/>
    <property type="project" value="InterPro"/>
</dbReference>
<dbReference type="InterPro" id="IPR038859">
    <property type="entry name" value="RHL1"/>
</dbReference>